<protein>
    <submittedName>
        <fullName evidence="7">Flippase-like domain-containing protein</fullName>
    </submittedName>
</protein>
<keyword evidence="4 6" id="KW-1133">Transmembrane helix</keyword>
<evidence type="ECO:0000313" key="8">
    <source>
        <dbReference type="Proteomes" id="UP000320948"/>
    </source>
</evidence>
<dbReference type="PANTHER" id="PTHR39087">
    <property type="entry name" value="UPF0104 MEMBRANE PROTEIN MJ1595"/>
    <property type="match status" value="1"/>
</dbReference>
<feature type="transmembrane region" description="Helical" evidence="6">
    <location>
        <begin position="254"/>
        <end position="273"/>
    </location>
</feature>
<dbReference type="PANTHER" id="PTHR39087:SF2">
    <property type="entry name" value="UPF0104 MEMBRANE PROTEIN MJ1595"/>
    <property type="match status" value="1"/>
</dbReference>
<evidence type="ECO:0000256" key="2">
    <source>
        <dbReference type="ARBA" id="ARBA00022475"/>
    </source>
</evidence>
<feature type="transmembrane region" description="Helical" evidence="6">
    <location>
        <begin position="156"/>
        <end position="176"/>
    </location>
</feature>
<comment type="caution">
    <text evidence="7">The sequence shown here is derived from an EMBL/GenBank/DDBJ whole genome shotgun (WGS) entry which is preliminary data.</text>
</comment>
<feature type="transmembrane region" description="Helical" evidence="6">
    <location>
        <begin position="88"/>
        <end position="111"/>
    </location>
</feature>
<feature type="transmembrane region" description="Helical" evidence="6">
    <location>
        <begin position="47"/>
        <end position="68"/>
    </location>
</feature>
<evidence type="ECO:0000256" key="3">
    <source>
        <dbReference type="ARBA" id="ARBA00022692"/>
    </source>
</evidence>
<feature type="transmembrane region" description="Helical" evidence="6">
    <location>
        <begin position="16"/>
        <end position="35"/>
    </location>
</feature>
<evidence type="ECO:0000256" key="1">
    <source>
        <dbReference type="ARBA" id="ARBA00004651"/>
    </source>
</evidence>
<keyword evidence="5 6" id="KW-0472">Membrane</keyword>
<evidence type="ECO:0000313" key="7">
    <source>
        <dbReference type="EMBL" id="TKW61963.1"/>
    </source>
</evidence>
<comment type="subcellular location">
    <subcellularLocation>
        <location evidence="1">Cell membrane</location>
        <topology evidence="1">Multi-pass membrane protein</topology>
    </subcellularLocation>
</comment>
<dbReference type="GO" id="GO:0005886">
    <property type="term" value="C:plasma membrane"/>
    <property type="evidence" value="ECO:0007669"/>
    <property type="project" value="UniProtKB-SubCell"/>
</dbReference>
<organism evidence="7 8">
    <name type="scientific">Blastochloris viridis</name>
    <name type="common">Rhodopseudomonas viridis</name>
    <dbReference type="NCBI Taxonomy" id="1079"/>
    <lineage>
        <taxon>Bacteria</taxon>
        <taxon>Pseudomonadati</taxon>
        <taxon>Pseudomonadota</taxon>
        <taxon>Alphaproteobacteria</taxon>
        <taxon>Hyphomicrobiales</taxon>
        <taxon>Blastochloridaceae</taxon>
        <taxon>Blastochloris</taxon>
    </lineage>
</organism>
<accession>A0A6N4R5Q0</accession>
<feature type="transmembrane region" description="Helical" evidence="6">
    <location>
        <begin position="131"/>
        <end position="150"/>
    </location>
</feature>
<dbReference type="EMBL" id="VAFM01000001">
    <property type="protein sequence ID" value="TKW61963.1"/>
    <property type="molecule type" value="Genomic_DNA"/>
</dbReference>
<feature type="transmembrane region" description="Helical" evidence="6">
    <location>
        <begin position="293"/>
        <end position="320"/>
    </location>
</feature>
<evidence type="ECO:0000256" key="6">
    <source>
        <dbReference type="SAM" id="Phobius"/>
    </source>
</evidence>
<name>A0A6N4R5Q0_BLAVI</name>
<evidence type="ECO:0000256" key="5">
    <source>
        <dbReference type="ARBA" id="ARBA00023136"/>
    </source>
</evidence>
<feature type="transmembrane region" description="Helical" evidence="6">
    <location>
        <begin position="220"/>
        <end position="242"/>
    </location>
</feature>
<sequence length="331" mass="35627">MKIAFSPALVKKAERYVIGLIGLTVAVTLVVTLMAGRESLGTSISSISPSAIAWLLGLTLFESTVRFYRYDIAARALGLNVPFWRLMYYYTVGYGLLPTPGKVGVAIRLWLLKQYHGLPYSRTTPLLIMDFITDALAMASLAAFSLLLIDDPRLNTIGWVLGIGLALGLSGVLLAPRYMEGFVKMGYAMSGHRKPRTFARLLTLVRTTSQVLGIKLLFSTWALSFVGWATIGIGIAFLMQGFGHTHFGATEGSLIISLATMGGFITMMPAGVGGAEVTMAGLFTMFGVPFAQAVLATALVRLIVLWSTVLIGLGLLPIALRGIPKTKKTTK</sequence>
<keyword evidence="2" id="KW-1003">Cell membrane</keyword>
<keyword evidence="3 6" id="KW-0812">Transmembrane</keyword>
<gene>
    <name evidence="7" type="ORF">DI628_04900</name>
</gene>
<dbReference type="Pfam" id="PF03706">
    <property type="entry name" value="LPG_synthase_TM"/>
    <property type="match status" value="1"/>
</dbReference>
<dbReference type="AlphaFoldDB" id="A0A6N4R5Q0"/>
<proteinExistence type="predicted"/>
<dbReference type="Proteomes" id="UP000320948">
    <property type="component" value="Unassembled WGS sequence"/>
</dbReference>
<reference evidence="7 8" key="1">
    <citation type="journal article" date="2017" name="Nat. Commun.">
        <title>In situ click chemistry generation of cyclooxygenase-2 inhibitors.</title>
        <authorList>
            <person name="Bhardwaj A."/>
            <person name="Kaur J."/>
            <person name="Wuest M."/>
            <person name="Wuest F."/>
        </authorList>
    </citation>
    <scope>NUCLEOTIDE SEQUENCE [LARGE SCALE GENOMIC DNA]</scope>
    <source>
        <strain evidence="7">S2_018_000_R2_106</strain>
    </source>
</reference>
<evidence type="ECO:0000256" key="4">
    <source>
        <dbReference type="ARBA" id="ARBA00022989"/>
    </source>
</evidence>
<dbReference type="InterPro" id="IPR022791">
    <property type="entry name" value="L-PG_synthase/AglD"/>
</dbReference>